<dbReference type="SUPFAM" id="SSF51735">
    <property type="entry name" value="NAD(P)-binding Rossmann-fold domains"/>
    <property type="match status" value="1"/>
</dbReference>
<name>A0ABP9DMK7_9BACT</name>
<keyword evidence="2" id="KW-0560">Oxidoreductase</keyword>
<dbReference type="PRINTS" id="PR00081">
    <property type="entry name" value="GDHRDH"/>
</dbReference>
<dbReference type="Gene3D" id="3.40.50.720">
    <property type="entry name" value="NAD(P)-binding Rossmann-like Domain"/>
    <property type="match status" value="1"/>
</dbReference>
<dbReference type="PANTHER" id="PTHR44169:SF6">
    <property type="entry name" value="NADPH-DEPENDENT 1-ACYLDIHYDROXYACETONE PHOSPHATE REDUCTASE"/>
    <property type="match status" value="1"/>
</dbReference>
<dbReference type="PROSITE" id="PS00061">
    <property type="entry name" value="ADH_SHORT"/>
    <property type="match status" value="1"/>
</dbReference>
<comment type="similarity">
    <text evidence="1 3">Belongs to the short-chain dehydrogenases/reductases (SDR) family.</text>
</comment>
<evidence type="ECO:0000256" key="1">
    <source>
        <dbReference type="ARBA" id="ARBA00006484"/>
    </source>
</evidence>
<dbReference type="InterPro" id="IPR036291">
    <property type="entry name" value="NAD(P)-bd_dom_sf"/>
</dbReference>
<reference evidence="5" key="1">
    <citation type="journal article" date="2019" name="Int. J. Syst. Evol. Microbiol.">
        <title>The Global Catalogue of Microorganisms (GCM) 10K type strain sequencing project: providing services to taxonomists for standard genome sequencing and annotation.</title>
        <authorList>
            <consortium name="The Broad Institute Genomics Platform"/>
            <consortium name="The Broad Institute Genome Sequencing Center for Infectious Disease"/>
            <person name="Wu L."/>
            <person name="Ma J."/>
        </authorList>
    </citation>
    <scope>NUCLEOTIDE SEQUENCE [LARGE SCALE GENOMIC DNA]</scope>
    <source>
        <strain evidence="5">JCM 18326</strain>
    </source>
</reference>
<dbReference type="InterPro" id="IPR020904">
    <property type="entry name" value="Sc_DH/Rdtase_CS"/>
</dbReference>
<organism evidence="4 5">
    <name type="scientific">Algivirga pacifica</name>
    <dbReference type="NCBI Taxonomy" id="1162670"/>
    <lineage>
        <taxon>Bacteria</taxon>
        <taxon>Pseudomonadati</taxon>
        <taxon>Bacteroidota</taxon>
        <taxon>Cytophagia</taxon>
        <taxon>Cytophagales</taxon>
        <taxon>Flammeovirgaceae</taxon>
        <taxon>Algivirga</taxon>
    </lineage>
</organism>
<dbReference type="PANTHER" id="PTHR44169">
    <property type="entry name" value="NADPH-DEPENDENT 1-ACYLDIHYDROXYACETONE PHOSPHATE REDUCTASE"/>
    <property type="match status" value="1"/>
</dbReference>
<dbReference type="PRINTS" id="PR00080">
    <property type="entry name" value="SDRFAMILY"/>
</dbReference>
<dbReference type="CDD" id="cd05374">
    <property type="entry name" value="17beta-HSD-like_SDR_c"/>
    <property type="match status" value="1"/>
</dbReference>
<dbReference type="InterPro" id="IPR002347">
    <property type="entry name" value="SDR_fam"/>
</dbReference>
<evidence type="ECO:0000313" key="4">
    <source>
        <dbReference type="EMBL" id="GAA4851456.1"/>
    </source>
</evidence>
<gene>
    <name evidence="4" type="ORF">GCM10023331_40080</name>
</gene>
<proteinExistence type="inferred from homology"/>
<evidence type="ECO:0000256" key="3">
    <source>
        <dbReference type="RuleBase" id="RU000363"/>
    </source>
</evidence>
<evidence type="ECO:0000256" key="2">
    <source>
        <dbReference type="ARBA" id="ARBA00023002"/>
    </source>
</evidence>
<dbReference type="Pfam" id="PF00106">
    <property type="entry name" value="adh_short"/>
    <property type="match status" value="1"/>
</dbReference>
<dbReference type="EMBL" id="BAABJX010000067">
    <property type="protein sequence ID" value="GAA4851456.1"/>
    <property type="molecule type" value="Genomic_DNA"/>
</dbReference>
<evidence type="ECO:0000313" key="5">
    <source>
        <dbReference type="Proteomes" id="UP001500298"/>
    </source>
</evidence>
<sequence>MSKGIGKAIGKKLLQKGFHVIGTARNPEKIKDPLEGAHYLPLDLSNQKSVDNLIQSIQEKPIDILINNAGQSQIGPVEEMDIDKYRYLFEVNFFGMIQLTQAVLPQMRSRKNGCIINIGSLAGRFALPYQSSYCSTKFAVSGFTQSLRSEMKDFGVKVALIEPNDIGTEITPELNCPESSAYFPLLSKVYQQINSNMGKAESPDVIVTAVLKAIEKENPAPIYVAGGNAGLLKLAQRLLPDRIAEKIIRKTYELG</sequence>
<dbReference type="Proteomes" id="UP001500298">
    <property type="component" value="Unassembled WGS sequence"/>
</dbReference>
<keyword evidence="5" id="KW-1185">Reference proteome</keyword>
<accession>A0ABP9DMK7</accession>
<comment type="caution">
    <text evidence="4">The sequence shown here is derived from an EMBL/GenBank/DDBJ whole genome shotgun (WGS) entry which is preliminary data.</text>
</comment>
<protein>
    <submittedName>
        <fullName evidence="4">SDR family oxidoreductase</fullName>
    </submittedName>
</protein>